<evidence type="ECO:0000259" key="6">
    <source>
        <dbReference type="PROSITE" id="PS51999"/>
    </source>
</evidence>
<evidence type="ECO:0000256" key="2">
    <source>
        <dbReference type="ARBA" id="ARBA00022771"/>
    </source>
</evidence>
<keyword evidence="5" id="KW-0472">Membrane</keyword>
<name>A0AAV0Z3Y5_VICFA</name>
<organism evidence="7 8">
    <name type="scientific">Vicia faba</name>
    <name type="common">Broad bean</name>
    <name type="synonym">Faba vulgaris</name>
    <dbReference type="NCBI Taxonomy" id="3906"/>
    <lineage>
        <taxon>Eukaryota</taxon>
        <taxon>Viridiplantae</taxon>
        <taxon>Streptophyta</taxon>
        <taxon>Embryophyta</taxon>
        <taxon>Tracheophyta</taxon>
        <taxon>Spermatophyta</taxon>
        <taxon>Magnoliopsida</taxon>
        <taxon>eudicotyledons</taxon>
        <taxon>Gunneridae</taxon>
        <taxon>Pentapetalae</taxon>
        <taxon>rosids</taxon>
        <taxon>fabids</taxon>
        <taxon>Fabales</taxon>
        <taxon>Fabaceae</taxon>
        <taxon>Papilionoideae</taxon>
        <taxon>50 kb inversion clade</taxon>
        <taxon>NPAAA clade</taxon>
        <taxon>Hologalegina</taxon>
        <taxon>IRL clade</taxon>
        <taxon>Fabeae</taxon>
        <taxon>Vicia</taxon>
    </lineage>
</organism>
<feature type="transmembrane region" description="Helical" evidence="5">
    <location>
        <begin position="110"/>
        <end position="128"/>
    </location>
</feature>
<evidence type="ECO:0000256" key="3">
    <source>
        <dbReference type="ARBA" id="ARBA00022833"/>
    </source>
</evidence>
<dbReference type="PROSITE" id="PS51999">
    <property type="entry name" value="ZF_GRF"/>
    <property type="match status" value="1"/>
</dbReference>
<evidence type="ECO:0000256" key="4">
    <source>
        <dbReference type="PROSITE-ProRule" id="PRU01343"/>
    </source>
</evidence>
<proteinExistence type="predicted"/>
<dbReference type="EMBL" id="OX451735">
    <property type="protein sequence ID" value="CAI8591718.1"/>
    <property type="molecule type" value="Genomic_DNA"/>
</dbReference>
<accession>A0AAV0Z3Y5</accession>
<evidence type="ECO:0000313" key="7">
    <source>
        <dbReference type="EMBL" id="CAI8591718.1"/>
    </source>
</evidence>
<protein>
    <recommendedName>
        <fullName evidence="6">GRF-type domain-containing protein</fullName>
    </recommendedName>
</protein>
<dbReference type="AlphaFoldDB" id="A0AAV0Z3Y5"/>
<keyword evidence="5" id="KW-1133">Transmembrane helix</keyword>
<keyword evidence="8" id="KW-1185">Reference proteome</keyword>
<reference evidence="7 8" key="1">
    <citation type="submission" date="2023-01" db="EMBL/GenBank/DDBJ databases">
        <authorList>
            <person name="Kreplak J."/>
        </authorList>
    </citation>
    <scope>NUCLEOTIDE SEQUENCE [LARGE SCALE GENOMIC DNA]</scope>
</reference>
<keyword evidence="3" id="KW-0862">Zinc</keyword>
<sequence length="129" mass="15182">MSQYSTSNNQFVSRSNHVECKCGLPSPLMTTLTYVNQGHRFFGCRMYKSQRYKKCSHFAWYDEEMSQRAKEVISSMHQKLNQEKFKLNEAIIREDQLKLKIKFLKMMNKFIMGMTLVLLIGLIVSNVIN</sequence>
<dbReference type="GO" id="GO:0008270">
    <property type="term" value="F:zinc ion binding"/>
    <property type="evidence" value="ECO:0007669"/>
    <property type="project" value="UniProtKB-KW"/>
</dbReference>
<keyword evidence="2 4" id="KW-0863">Zinc-finger</keyword>
<dbReference type="InterPro" id="IPR010666">
    <property type="entry name" value="Znf_GRF"/>
</dbReference>
<keyword evidence="1" id="KW-0479">Metal-binding</keyword>
<gene>
    <name evidence="7" type="ORF">VFH_I004240</name>
</gene>
<dbReference type="Proteomes" id="UP001157006">
    <property type="component" value="Chromosome 1S"/>
</dbReference>
<feature type="domain" description="GRF-type" evidence="6">
    <location>
        <begin position="20"/>
        <end position="64"/>
    </location>
</feature>
<dbReference type="PANTHER" id="PTHR33248">
    <property type="entry name" value="ZINC ION-BINDING PROTEIN"/>
    <property type="match status" value="1"/>
</dbReference>
<evidence type="ECO:0000256" key="5">
    <source>
        <dbReference type="SAM" id="Phobius"/>
    </source>
</evidence>
<evidence type="ECO:0000313" key="8">
    <source>
        <dbReference type="Proteomes" id="UP001157006"/>
    </source>
</evidence>
<evidence type="ECO:0000256" key="1">
    <source>
        <dbReference type="ARBA" id="ARBA00022723"/>
    </source>
</evidence>
<keyword evidence="5" id="KW-0812">Transmembrane</keyword>